<feature type="region of interest" description="Disordered" evidence="2">
    <location>
        <begin position="383"/>
        <end position="522"/>
    </location>
</feature>
<feature type="compositionally biased region" description="Low complexity" evidence="2">
    <location>
        <begin position="172"/>
        <end position="184"/>
    </location>
</feature>
<dbReference type="InterPro" id="IPR023780">
    <property type="entry name" value="Chromo_domain"/>
</dbReference>
<feature type="region of interest" description="Disordered" evidence="2">
    <location>
        <begin position="1"/>
        <end position="27"/>
    </location>
</feature>
<dbReference type="SUPFAM" id="SSF54160">
    <property type="entry name" value="Chromo domain-like"/>
    <property type="match status" value="1"/>
</dbReference>
<feature type="compositionally biased region" description="Basic and acidic residues" evidence="2">
    <location>
        <begin position="1"/>
        <end position="14"/>
    </location>
</feature>
<feature type="compositionally biased region" description="Polar residues" evidence="2">
    <location>
        <begin position="250"/>
        <end position="274"/>
    </location>
</feature>
<sequence>MPSDIEMKDVDHQSDTGSGTTPESEFAAQYDVEEILAEKGKNRRKRYLVKWLGYPEYRSSWEPRSSFDNRVPINNWKAKQAKIEAKELPPFDVQAFERDLIRRERETNARRQARRRRRAARQSKKQEALRSTLFPDDDLDENSGQKPSAQNQNVEPPLSWEEIDQQAALFISTDSSYSDGSSNDDSSDEDSKADASIVLADSCPPDASKAHSNTTQPLPISENPPKSATQPSPDVSRAPPGPIQVASKVAQKSQITTSTTNSGISRTPAGQQSSSRKDSTSTTAPSNNTTNAPARPPAALVGFGDPSVAPGRGQTHHLQNTKWHSREARWGRDRAPNVSDVQLFKPSEAASLRNPQTNPGAVSTQVLGEHSSGLGIAASGATSLTTARPHDTSETSQCEPETNTVQAVKSPQIPFARTSPKAISPNDGSLALQEQGSRQETSAKDQRQIFQASARRPALDSFRSSTPHSAENRSPLEVLGPTENHNRPLAPPLSPAQGISAASVSSNHNSAMPTPSFMGDQFKDTRVQNKGDHTNFHGGQPSANELISRMPVGKPSKDSLLLPNGHFFNRSEIYAHIYVGNKKYFVGESRGKIDMWFKELCNVDQYAELCDLCHGAEGNKLHATCWMEGFHDTNPELFRLAQTLGQKHIMAICSPPNQRNDVAWLLHSRVSPDFDFLVPSNGTIPDSTPLVLSVRASMPPISLLQNSHQERVGMRAPFSIDTAIEFEESPSHTAVVESLPQEQHLNEGFSPFYRNPIGAIQDIFSSQWNITIERLARLKDSSKAENFFLHYPGVGGDDEMNAMRDWLRSYDLVVYTSQDPSGWKRFLRNSRCGVVVFHDSFTDFHSLRPDIGKCVLMHEGFNVWNISLRDKIKRTDSRGLRVDTHSQRLFSSGGLVLISEDIFRDTKITAILVYWFFFFRRDKDNQDWKLILPPNAWKRLQERLQSSKSDEETCLVLSIIAWIKRNNSIDVEFPYFREESLSPNKIDEVNTNIISLPIAGYGSRSENDCPAIPKGLSQQERDMDHLAEAFAGWALTKSDSFRRMFILSSVKLPSLQERWRSWGHLVLYEPDDFFRLFKIREETIMRYVRGEKSSQPSNKSARSTVASQSFHPETPTIPAESAADAGQGDHWKSPSKLNQPNSYK</sequence>
<evidence type="ECO:0000256" key="1">
    <source>
        <dbReference type="ARBA" id="ARBA00011353"/>
    </source>
</evidence>
<gene>
    <name evidence="4" type="ORF">PENSTE_c003G03680</name>
</gene>
<dbReference type="EMBL" id="MLKD01000003">
    <property type="protein sequence ID" value="OQE28421.1"/>
    <property type="molecule type" value="Genomic_DNA"/>
</dbReference>
<feature type="compositionally biased region" description="Polar residues" evidence="2">
    <location>
        <begin position="142"/>
        <end position="154"/>
    </location>
</feature>
<dbReference type="Pfam" id="PF00385">
    <property type="entry name" value="Chromo"/>
    <property type="match status" value="1"/>
</dbReference>
<evidence type="ECO:0000313" key="5">
    <source>
        <dbReference type="Proteomes" id="UP000191285"/>
    </source>
</evidence>
<dbReference type="Gene3D" id="2.40.50.40">
    <property type="match status" value="1"/>
</dbReference>
<evidence type="ECO:0000313" key="4">
    <source>
        <dbReference type="EMBL" id="OQE28421.1"/>
    </source>
</evidence>
<feature type="compositionally biased region" description="Basic residues" evidence="2">
    <location>
        <begin position="111"/>
        <end position="123"/>
    </location>
</feature>
<feature type="compositionally biased region" description="Polar residues" evidence="2">
    <location>
        <begin position="394"/>
        <end position="409"/>
    </location>
</feature>
<dbReference type="AlphaFoldDB" id="A0A1V6TQ59"/>
<feature type="compositionally biased region" description="Low complexity" evidence="2">
    <location>
        <begin position="500"/>
        <end position="511"/>
    </location>
</feature>
<feature type="region of interest" description="Disordered" evidence="2">
    <location>
        <begin position="101"/>
        <end position="334"/>
    </location>
</feature>
<accession>A0A1V6TQ59</accession>
<name>A0A1V6TQ59_9EURO</name>
<evidence type="ECO:0000256" key="2">
    <source>
        <dbReference type="SAM" id="MobiDB-lite"/>
    </source>
</evidence>
<keyword evidence="5" id="KW-1185">Reference proteome</keyword>
<feature type="compositionally biased region" description="Polar residues" evidence="2">
    <location>
        <begin position="1093"/>
        <end position="1111"/>
    </location>
</feature>
<feature type="compositionally biased region" description="Low complexity" evidence="2">
    <location>
        <begin position="280"/>
        <end position="299"/>
    </location>
</feature>
<organism evidence="4 5">
    <name type="scientific">Penicillium steckii</name>
    <dbReference type="NCBI Taxonomy" id="303698"/>
    <lineage>
        <taxon>Eukaryota</taxon>
        <taxon>Fungi</taxon>
        <taxon>Dikarya</taxon>
        <taxon>Ascomycota</taxon>
        <taxon>Pezizomycotina</taxon>
        <taxon>Eurotiomycetes</taxon>
        <taxon>Eurotiomycetidae</taxon>
        <taxon>Eurotiales</taxon>
        <taxon>Aspergillaceae</taxon>
        <taxon>Penicillium</taxon>
    </lineage>
</organism>
<dbReference type="STRING" id="303698.A0A1V6TQ59"/>
<dbReference type="GO" id="GO:0006338">
    <property type="term" value="P:chromatin remodeling"/>
    <property type="evidence" value="ECO:0007669"/>
    <property type="project" value="UniProtKB-ARBA"/>
</dbReference>
<protein>
    <recommendedName>
        <fullName evidence="3">Chromo domain-containing protein</fullName>
    </recommendedName>
</protein>
<feature type="region of interest" description="Disordered" evidence="2">
    <location>
        <begin position="1090"/>
        <end position="1144"/>
    </location>
</feature>
<dbReference type="SMART" id="SM00298">
    <property type="entry name" value="CHROMO"/>
    <property type="match status" value="1"/>
</dbReference>
<dbReference type="PROSITE" id="PS50013">
    <property type="entry name" value="CHROMO_2"/>
    <property type="match status" value="1"/>
</dbReference>
<dbReference type="Proteomes" id="UP000191285">
    <property type="component" value="Unassembled WGS sequence"/>
</dbReference>
<feature type="domain" description="Chromo" evidence="3">
    <location>
        <begin position="30"/>
        <end position="88"/>
    </location>
</feature>
<evidence type="ECO:0000259" key="3">
    <source>
        <dbReference type="PROSITE" id="PS50013"/>
    </source>
</evidence>
<dbReference type="CDD" id="cd18966">
    <property type="entry name" value="chromodomain"/>
    <property type="match status" value="1"/>
</dbReference>
<dbReference type="InterPro" id="IPR000953">
    <property type="entry name" value="Chromo/chromo_shadow_dom"/>
</dbReference>
<feature type="compositionally biased region" description="Polar residues" evidence="2">
    <location>
        <begin position="1135"/>
        <end position="1144"/>
    </location>
</feature>
<comment type="subunit">
    <text evidence="1">Component of the NuA4 histone acetyltransferase complex.</text>
</comment>
<dbReference type="OrthoDB" id="1918685at2759"/>
<comment type="caution">
    <text evidence="4">The sequence shown here is derived from an EMBL/GenBank/DDBJ whole genome shotgun (WGS) entry which is preliminary data.</text>
</comment>
<feature type="compositionally biased region" description="Polar residues" evidence="2">
    <location>
        <begin position="210"/>
        <end position="233"/>
    </location>
</feature>
<dbReference type="InterPro" id="IPR016197">
    <property type="entry name" value="Chromo-like_dom_sf"/>
</dbReference>
<proteinExistence type="predicted"/>
<feature type="compositionally biased region" description="Basic and acidic residues" evidence="2">
    <location>
        <begin position="324"/>
        <end position="334"/>
    </location>
</feature>
<reference evidence="5" key="1">
    <citation type="journal article" date="2017" name="Nat. Microbiol.">
        <title>Global analysis of biosynthetic gene clusters reveals vast potential of secondary metabolite production in Penicillium species.</title>
        <authorList>
            <person name="Nielsen J.C."/>
            <person name="Grijseels S."/>
            <person name="Prigent S."/>
            <person name="Ji B."/>
            <person name="Dainat J."/>
            <person name="Nielsen K.F."/>
            <person name="Frisvad J.C."/>
            <person name="Workman M."/>
            <person name="Nielsen J."/>
        </authorList>
    </citation>
    <scope>NUCLEOTIDE SEQUENCE [LARGE SCALE GENOMIC DNA]</scope>
    <source>
        <strain evidence="5">IBT 24891</strain>
    </source>
</reference>